<dbReference type="Proteomes" id="UP000822688">
    <property type="component" value="Chromosome 11"/>
</dbReference>
<dbReference type="PANTHER" id="PTHR33148:SF33">
    <property type="entry name" value="DUF4228 DOMAIN PROTEIN"/>
    <property type="match status" value="1"/>
</dbReference>
<evidence type="ECO:0000256" key="1">
    <source>
        <dbReference type="SAM" id="MobiDB-lite"/>
    </source>
</evidence>
<evidence type="ECO:0000313" key="3">
    <source>
        <dbReference type="Proteomes" id="UP000822688"/>
    </source>
</evidence>
<dbReference type="EMBL" id="CM026432">
    <property type="protein sequence ID" value="KAG0555930.1"/>
    <property type="molecule type" value="Genomic_DNA"/>
</dbReference>
<feature type="compositionally biased region" description="Low complexity" evidence="1">
    <location>
        <begin position="147"/>
        <end position="160"/>
    </location>
</feature>
<gene>
    <name evidence="2" type="ORF">KC19_11G013900</name>
</gene>
<keyword evidence="3" id="KW-1185">Reference proteome</keyword>
<feature type="region of interest" description="Disordered" evidence="1">
    <location>
        <begin position="145"/>
        <end position="178"/>
    </location>
</feature>
<dbReference type="InterPro" id="IPR025322">
    <property type="entry name" value="PADRE_dom"/>
</dbReference>
<dbReference type="Pfam" id="PF14009">
    <property type="entry name" value="PADRE"/>
    <property type="match status" value="1"/>
</dbReference>
<proteinExistence type="predicted"/>
<sequence length="178" mass="19352">MGNAALCAGRASHADAVTVLKADGNVLTFESTVRVADLILEFPNHFMCHSSSLLLLQQVKILPLGTTLIPGEVYFLVPIPGQEIQDHGPGVDEDCDTDSLLHIDAPQKNIHGPGRMKFVISPEHFAKIMSGSVLKEGRSKLKRQLSKKLQLQPKKPSPSSNVSWQPRLPSIGEVEACK</sequence>
<accession>A0A8T0GA33</accession>
<organism evidence="2 3">
    <name type="scientific">Ceratodon purpureus</name>
    <name type="common">Fire moss</name>
    <name type="synonym">Dicranum purpureum</name>
    <dbReference type="NCBI Taxonomy" id="3225"/>
    <lineage>
        <taxon>Eukaryota</taxon>
        <taxon>Viridiplantae</taxon>
        <taxon>Streptophyta</taxon>
        <taxon>Embryophyta</taxon>
        <taxon>Bryophyta</taxon>
        <taxon>Bryophytina</taxon>
        <taxon>Bryopsida</taxon>
        <taxon>Dicranidae</taxon>
        <taxon>Pseudoditrichales</taxon>
        <taxon>Ditrichaceae</taxon>
        <taxon>Ceratodon</taxon>
    </lineage>
</organism>
<reference evidence="2 3" key="1">
    <citation type="submission" date="2020-06" db="EMBL/GenBank/DDBJ databases">
        <title>WGS assembly of Ceratodon purpureus strain R40.</title>
        <authorList>
            <person name="Carey S.B."/>
            <person name="Jenkins J."/>
            <person name="Shu S."/>
            <person name="Lovell J.T."/>
            <person name="Sreedasyam A."/>
            <person name="Maumus F."/>
            <person name="Tiley G.P."/>
            <person name="Fernandez-Pozo N."/>
            <person name="Barry K."/>
            <person name="Chen C."/>
            <person name="Wang M."/>
            <person name="Lipzen A."/>
            <person name="Daum C."/>
            <person name="Saski C.A."/>
            <person name="Payton A.C."/>
            <person name="Mcbreen J.C."/>
            <person name="Conrad R.E."/>
            <person name="Kollar L.M."/>
            <person name="Olsson S."/>
            <person name="Huttunen S."/>
            <person name="Landis J.B."/>
            <person name="Wickett N.J."/>
            <person name="Johnson M.G."/>
            <person name="Rensing S.A."/>
            <person name="Grimwood J."/>
            <person name="Schmutz J."/>
            <person name="Mcdaniel S.F."/>
        </authorList>
    </citation>
    <scope>NUCLEOTIDE SEQUENCE [LARGE SCALE GENOMIC DNA]</scope>
    <source>
        <strain evidence="2 3">R40</strain>
    </source>
</reference>
<name>A0A8T0GA33_CERPU</name>
<dbReference type="AlphaFoldDB" id="A0A8T0GA33"/>
<protein>
    <submittedName>
        <fullName evidence="2">Uncharacterized protein</fullName>
    </submittedName>
</protein>
<comment type="caution">
    <text evidence="2">The sequence shown here is derived from an EMBL/GenBank/DDBJ whole genome shotgun (WGS) entry which is preliminary data.</text>
</comment>
<dbReference type="PANTHER" id="PTHR33148">
    <property type="entry name" value="PLASTID MOVEMENT IMPAIRED PROTEIN-RELATED"/>
    <property type="match status" value="1"/>
</dbReference>
<evidence type="ECO:0000313" key="2">
    <source>
        <dbReference type="EMBL" id="KAG0555930.1"/>
    </source>
</evidence>